<dbReference type="AlphaFoldDB" id="A0A078MB99"/>
<dbReference type="InterPro" id="IPR011006">
    <property type="entry name" value="CheY-like_superfamily"/>
</dbReference>
<dbReference type="eggNOG" id="COG2197">
    <property type="taxonomic scope" value="Bacteria"/>
</dbReference>
<dbReference type="CDD" id="cd17535">
    <property type="entry name" value="REC_NarL-like"/>
    <property type="match status" value="1"/>
</dbReference>
<name>A0A078MB99_9STAP</name>
<dbReference type="Gene3D" id="3.40.50.2300">
    <property type="match status" value="1"/>
</dbReference>
<dbReference type="InterPro" id="IPR058245">
    <property type="entry name" value="NreC/VraR/RcsB-like_REC"/>
</dbReference>
<keyword evidence="9" id="KW-1185">Reference proteome</keyword>
<gene>
    <name evidence="8" type="primary">vraR</name>
    <name evidence="8" type="ORF">BN1048_02112</name>
</gene>
<dbReference type="SMART" id="SM00448">
    <property type="entry name" value="REC"/>
    <property type="match status" value="1"/>
</dbReference>
<evidence type="ECO:0000313" key="9">
    <source>
        <dbReference type="Proteomes" id="UP000044136"/>
    </source>
</evidence>
<evidence type="ECO:0000256" key="2">
    <source>
        <dbReference type="ARBA" id="ARBA00023015"/>
    </source>
</evidence>
<dbReference type="RefSeq" id="WP_035811010.1">
    <property type="nucleotide sequence ID" value="NZ_CCSE01000001.1"/>
</dbReference>
<keyword evidence="4" id="KW-0804">Transcription</keyword>
<dbReference type="InterPro" id="IPR001789">
    <property type="entry name" value="Sig_transdc_resp-reg_receiver"/>
</dbReference>
<dbReference type="GO" id="GO:0000160">
    <property type="term" value="P:phosphorelay signal transduction system"/>
    <property type="evidence" value="ECO:0007669"/>
    <property type="project" value="InterPro"/>
</dbReference>
<accession>A0A078MB99</accession>
<dbReference type="Pfam" id="PF00196">
    <property type="entry name" value="GerE"/>
    <property type="match status" value="1"/>
</dbReference>
<dbReference type="PRINTS" id="PR00038">
    <property type="entry name" value="HTHLUXR"/>
</dbReference>
<dbReference type="GO" id="GO:0003677">
    <property type="term" value="F:DNA binding"/>
    <property type="evidence" value="ECO:0007669"/>
    <property type="project" value="UniProtKB-KW"/>
</dbReference>
<proteinExistence type="predicted"/>
<evidence type="ECO:0000313" key="8">
    <source>
        <dbReference type="EMBL" id="CEA03504.1"/>
    </source>
</evidence>
<evidence type="ECO:0000259" key="7">
    <source>
        <dbReference type="PROSITE" id="PS50110"/>
    </source>
</evidence>
<dbReference type="Pfam" id="PF00072">
    <property type="entry name" value="Response_reg"/>
    <property type="match status" value="1"/>
</dbReference>
<evidence type="ECO:0000256" key="5">
    <source>
        <dbReference type="PROSITE-ProRule" id="PRU00169"/>
    </source>
</evidence>
<dbReference type="CDD" id="cd06170">
    <property type="entry name" value="LuxR_C_like"/>
    <property type="match status" value="1"/>
</dbReference>
<dbReference type="SUPFAM" id="SSF52172">
    <property type="entry name" value="CheY-like"/>
    <property type="match status" value="1"/>
</dbReference>
<dbReference type="InterPro" id="IPR039420">
    <property type="entry name" value="WalR-like"/>
</dbReference>
<dbReference type="InterPro" id="IPR000792">
    <property type="entry name" value="Tscrpt_reg_LuxR_C"/>
</dbReference>
<dbReference type="HOGENOM" id="CLU_000445_90_10_9"/>
<dbReference type="PROSITE" id="PS50043">
    <property type="entry name" value="HTH_LUXR_2"/>
    <property type="match status" value="1"/>
</dbReference>
<feature type="domain" description="Response regulatory" evidence="7">
    <location>
        <begin position="2"/>
        <end position="117"/>
    </location>
</feature>
<dbReference type="PROSITE" id="PS50110">
    <property type="entry name" value="RESPONSE_REGULATORY"/>
    <property type="match status" value="1"/>
</dbReference>
<evidence type="ECO:0000256" key="3">
    <source>
        <dbReference type="ARBA" id="ARBA00023125"/>
    </source>
</evidence>
<feature type="modified residue" description="4-aspartylphosphate" evidence="5">
    <location>
        <position position="52"/>
    </location>
</feature>
<feature type="domain" description="HTH luxR-type" evidence="6">
    <location>
        <begin position="135"/>
        <end position="199"/>
    </location>
</feature>
<keyword evidence="3" id="KW-0238">DNA-binding</keyword>
<keyword evidence="2" id="KW-0805">Transcription regulation</keyword>
<evidence type="ECO:0000256" key="4">
    <source>
        <dbReference type="ARBA" id="ARBA00023163"/>
    </source>
</evidence>
<evidence type="ECO:0000256" key="1">
    <source>
        <dbReference type="ARBA" id="ARBA00022553"/>
    </source>
</evidence>
<dbReference type="PANTHER" id="PTHR43214:SF40">
    <property type="entry name" value="TRANSCRIPTIONAL REGULATORY PROTEIN LNRK"/>
    <property type="match status" value="1"/>
</dbReference>
<dbReference type="STRING" id="1461582.BN1048_02112"/>
<sequence>MRIAIVDDDPLVVSALSTIVRNSNYDVITTGTSGFDAVNLYKEHQPDLLMTDIRMREKSGLQASKEILKDFPEAKILLITTFKDDEYIHEALNIGCKGYLLKDNLTGIIPAIEAVLSGNMVFDSNIVKSMSATASHKDLSELSTRERDIIELVAEGYNNKEIAGHLYLSEGTVRNYISQMLTKLDLRDRTQLAVYYYKN</sequence>
<evidence type="ECO:0000259" key="6">
    <source>
        <dbReference type="PROSITE" id="PS50043"/>
    </source>
</evidence>
<dbReference type="OrthoDB" id="9780153at2"/>
<dbReference type="EMBL" id="CCSE01000001">
    <property type="protein sequence ID" value="CEA03504.1"/>
    <property type="molecule type" value="Genomic_DNA"/>
</dbReference>
<dbReference type="Proteomes" id="UP000044136">
    <property type="component" value="Unassembled WGS sequence"/>
</dbReference>
<protein>
    <submittedName>
        <fullName evidence="8">Response regulator protein VraR</fullName>
    </submittedName>
</protein>
<dbReference type="GO" id="GO:0006355">
    <property type="term" value="P:regulation of DNA-templated transcription"/>
    <property type="evidence" value="ECO:0007669"/>
    <property type="project" value="InterPro"/>
</dbReference>
<reference evidence="8 9" key="1">
    <citation type="submission" date="2014-07" db="EMBL/GenBank/DDBJ databases">
        <authorList>
            <person name="Urmite Genomes Urmite Genomes"/>
        </authorList>
    </citation>
    <scope>NUCLEOTIDE SEQUENCE [LARGE SCALE GENOMIC DNA]</scope>
    <source>
        <strain evidence="8 9">13MG44_air</strain>
    </source>
</reference>
<organism evidence="8 9">
    <name type="scientific">Jeotgalicoccus saudimassiliensis</name>
    <dbReference type="NCBI Taxonomy" id="1461582"/>
    <lineage>
        <taxon>Bacteria</taxon>
        <taxon>Bacillati</taxon>
        <taxon>Bacillota</taxon>
        <taxon>Bacilli</taxon>
        <taxon>Bacillales</taxon>
        <taxon>Staphylococcaceae</taxon>
        <taxon>Jeotgalicoccus</taxon>
    </lineage>
</organism>
<dbReference type="SMART" id="SM00421">
    <property type="entry name" value="HTH_LUXR"/>
    <property type="match status" value="1"/>
</dbReference>
<dbReference type="PANTHER" id="PTHR43214">
    <property type="entry name" value="TWO-COMPONENT RESPONSE REGULATOR"/>
    <property type="match status" value="1"/>
</dbReference>
<keyword evidence="1 5" id="KW-0597">Phosphoprotein</keyword>